<protein>
    <recommendedName>
        <fullName evidence="2">Reverse transcriptase domain-containing protein</fullName>
    </recommendedName>
</protein>
<proteinExistence type="predicted"/>
<reference evidence="1" key="1">
    <citation type="submission" date="2018-02" db="EMBL/GenBank/DDBJ databases">
        <authorList>
            <person name="Cohen D.B."/>
            <person name="Kent A.D."/>
        </authorList>
    </citation>
    <scope>NUCLEOTIDE SEQUENCE</scope>
</reference>
<sequence>MVSKFQELFFEEPIVYPSDLENLISPSITPKINEAICQIPTPMEIKETIFGMFNLKAPSPDGLSAIFYKKYWPIVGASVIAAVQNFFRSGHMLIEIAKILVSRLRPLLANLISPCQSAFILDRDSVCMIALQSKYKVWNDWLHRDPPKNASSTWKAIERLKSLIIKGAYYIVEDGAVIDIWKDPWELFDDISMDAITRITIPVTPRPDKLAWILDPKGRFSAKSVFICGQPNLGLEILNALYVNLMMSPPFTFSSIARYLELSGLDKFGVSDLILHIESCFDIVKLVVDPPMSHHDTASRNSTWEKFAT</sequence>
<dbReference type="InterPro" id="IPR052343">
    <property type="entry name" value="Retrotransposon-Effector_Assoc"/>
</dbReference>
<name>A0A2N9JBP6_FAGSY</name>
<evidence type="ECO:0008006" key="2">
    <source>
        <dbReference type="Google" id="ProtNLM"/>
    </source>
</evidence>
<dbReference type="EMBL" id="OIVN01006484">
    <property type="protein sequence ID" value="SPD34003.1"/>
    <property type="molecule type" value="Genomic_DNA"/>
</dbReference>
<organism evidence="1">
    <name type="scientific">Fagus sylvatica</name>
    <name type="common">Beechnut</name>
    <dbReference type="NCBI Taxonomy" id="28930"/>
    <lineage>
        <taxon>Eukaryota</taxon>
        <taxon>Viridiplantae</taxon>
        <taxon>Streptophyta</taxon>
        <taxon>Embryophyta</taxon>
        <taxon>Tracheophyta</taxon>
        <taxon>Spermatophyta</taxon>
        <taxon>Magnoliopsida</taxon>
        <taxon>eudicotyledons</taxon>
        <taxon>Gunneridae</taxon>
        <taxon>Pentapetalae</taxon>
        <taxon>rosids</taxon>
        <taxon>fabids</taxon>
        <taxon>Fagales</taxon>
        <taxon>Fagaceae</taxon>
        <taxon>Fagus</taxon>
    </lineage>
</organism>
<dbReference type="PANTHER" id="PTHR46890">
    <property type="entry name" value="NON-LTR RETROLELEMENT REVERSE TRANSCRIPTASE-LIKE PROTEIN-RELATED"/>
    <property type="match status" value="1"/>
</dbReference>
<gene>
    <name evidence="1" type="ORF">FSB_LOCUS61885</name>
</gene>
<dbReference type="PANTHER" id="PTHR46890:SF48">
    <property type="entry name" value="RNA-DIRECTED DNA POLYMERASE"/>
    <property type="match status" value="1"/>
</dbReference>
<evidence type="ECO:0000313" key="1">
    <source>
        <dbReference type="EMBL" id="SPD34003.1"/>
    </source>
</evidence>
<accession>A0A2N9JBP6</accession>
<dbReference type="AlphaFoldDB" id="A0A2N9JBP6"/>